<comment type="caution">
    <text evidence="2">The sequence shown here is derived from an EMBL/GenBank/DDBJ whole genome shotgun (WGS) entry which is preliminary data.</text>
</comment>
<feature type="compositionally biased region" description="Acidic residues" evidence="1">
    <location>
        <begin position="39"/>
        <end position="50"/>
    </location>
</feature>
<accession>A0ABQ3Y8S7</accession>
<protein>
    <submittedName>
        <fullName evidence="2">Uncharacterized protein</fullName>
    </submittedName>
</protein>
<proteinExistence type="predicted"/>
<reference evidence="2 3" key="1">
    <citation type="submission" date="2021-01" db="EMBL/GenBank/DDBJ databases">
        <title>Whole genome shotgun sequence of Actinoplanes deccanensis NBRC 13994.</title>
        <authorList>
            <person name="Komaki H."/>
            <person name="Tamura T."/>
        </authorList>
    </citation>
    <scope>NUCLEOTIDE SEQUENCE [LARGE SCALE GENOMIC DNA]</scope>
    <source>
        <strain evidence="2 3">NBRC 13994</strain>
    </source>
</reference>
<sequence>MEGDPVEGDPAVAGSPPMDEASADEVLEEPGHDPPGEGLGEEPPVEDSEVDAGPVKEGLAGDSPVEEELPAGETGKDDELVVAGDQEVSGSDTGTAAMEGSPAPGGPSPPSGRRAPKASSRSGSRDESLTGSVKHAGQCAALR</sequence>
<name>A0ABQ3Y8S7_9ACTN</name>
<gene>
    <name evidence="2" type="ORF">Ade02nite_50420</name>
</gene>
<feature type="compositionally biased region" description="Low complexity" evidence="1">
    <location>
        <begin position="111"/>
        <end position="122"/>
    </location>
</feature>
<dbReference type="Proteomes" id="UP000609879">
    <property type="component" value="Unassembled WGS sequence"/>
</dbReference>
<dbReference type="EMBL" id="BOMI01000098">
    <property type="protein sequence ID" value="GID76401.1"/>
    <property type="molecule type" value="Genomic_DNA"/>
</dbReference>
<keyword evidence="3" id="KW-1185">Reference proteome</keyword>
<evidence type="ECO:0000313" key="2">
    <source>
        <dbReference type="EMBL" id="GID76401.1"/>
    </source>
</evidence>
<evidence type="ECO:0000256" key="1">
    <source>
        <dbReference type="SAM" id="MobiDB-lite"/>
    </source>
</evidence>
<organism evidence="2 3">
    <name type="scientific">Paractinoplanes deccanensis</name>
    <dbReference type="NCBI Taxonomy" id="113561"/>
    <lineage>
        <taxon>Bacteria</taxon>
        <taxon>Bacillati</taxon>
        <taxon>Actinomycetota</taxon>
        <taxon>Actinomycetes</taxon>
        <taxon>Micromonosporales</taxon>
        <taxon>Micromonosporaceae</taxon>
        <taxon>Paractinoplanes</taxon>
    </lineage>
</organism>
<feature type="region of interest" description="Disordered" evidence="1">
    <location>
        <begin position="1"/>
        <end position="143"/>
    </location>
</feature>
<evidence type="ECO:0000313" key="3">
    <source>
        <dbReference type="Proteomes" id="UP000609879"/>
    </source>
</evidence>
<dbReference type="RefSeq" id="WP_203768784.1">
    <property type="nucleotide sequence ID" value="NZ_BAAABO010000042.1"/>
</dbReference>